<reference evidence="2 3" key="1">
    <citation type="submission" date="2021-03" db="EMBL/GenBank/DDBJ databases">
        <title>Fibrella sp. HMF5036 genome sequencing and assembly.</title>
        <authorList>
            <person name="Kang H."/>
            <person name="Kim H."/>
            <person name="Bae S."/>
            <person name="Joh K."/>
        </authorList>
    </citation>
    <scope>NUCLEOTIDE SEQUENCE [LARGE SCALE GENOMIC DNA]</scope>
    <source>
        <strain evidence="2 3">HMF5036</strain>
    </source>
</reference>
<sequence>MNTSYLAPAASGPVRAAILTSIPQQQPFRFVDAITYLDDTRAEGNYLLDSDAFYFKGHFPGYPVVPGVILTEIMAQIGLIPLGIYLLQGPDSGLVPLNALPVLTASAMQFYKQVTGGQRVYVTSEKILFRHGKLRCKVRMHDQHHTLLCEGELAGMVTNIPHN</sequence>
<dbReference type="GO" id="GO:0016829">
    <property type="term" value="F:lyase activity"/>
    <property type="evidence" value="ECO:0007669"/>
    <property type="project" value="UniProtKB-KW"/>
</dbReference>
<organism evidence="2 3">
    <name type="scientific">Fibrella aquatilis</name>
    <dbReference type="NCBI Taxonomy" id="2817059"/>
    <lineage>
        <taxon>Bacteria</taxon>
        <taxon>Pseudomonadati</taxon>
        <taxon>Bacteroidota</taxon>
        <taxon>Cytophagia</taxon>
        <taxon>Cytophagales</taxon>
        <taxon>Spirosomataceae</taxon>
        <taxon>Fibrella</taxon>
    </lineage>
</organism>
<dbReference type="EMBL" id="JAFMYU010000016">
    <property type="protein sequence ID" value="MBO0932981.1"/>
    <property type="molecule type" value="Genomic_DNA"/>
</dbReference>
<protein>
    <submittedName>
        <fullName evidence="2">Hydroxymyristoyl-ACP dehydratase</fullName>
    </submittedName>
</protein>
<dbReference type="InterPro" id="IPR013114">
    <property type="entry name" value="FabA_FabZ"/>
</dbReference>
<keyword evidence="1" id="KW-0456">Lyase</keyword>
<dbReference type="Gene3D" id="3.10.129.10">
    <property type="entry name" value="Hotdog Thioesterase"/>
    <property type="match status" value="1"/>
</dbReference>
<evidence type="ECO:0000313" key="3">
    <source>
        <dbReference type="Proteomes" id="UP000664795"/>
    </source>
</evidence>
<evidence type="ECO:0000256" key="1">
    <source>
        <dbReference type="ARBA" id="ARBA00023239"/>
    </source>
</evidence>
<accession>A0A939K1E9</accession>
<gene>
    <name evidence="2" type="ORF">J2I48_18375</name>
</gene>
<proteinExistence type="predicted"/>
<dbReference type="PANTHER" id="PTHR30272:SF1">
    <property type="entry name" value="3-HYDROXYACYL-[ACYL-CARRIER-PROTEIN] DEHYDRATASE"/>
    <property type="match status" value="1"/>
</dbReference>
<comment type="caution">
    <text evidence="2">The sequence shown here is derived from an EMBL/GenBank/DDBJ whole genome shotgun (WGS) entry which is preliminary data.</text>
</comment>
<dbReference type="Proteomes" id="UP000664795">
    <property type="component" value="Unassembled WGS sequence"/>
</dbReference>
<keyword evidence="3" id="KW-1185">Reference proteome</keyword>
<dbReference type="RefSeq" id="WP_207336948.1">
    <property type="nucleotide sequence ID" value="NZ_JAFMYU010000016.1"/>
</dbReference>
<dbReference type="AlphaFoldDB" id="A0A939K1E9"/>
<dbReference type="SUPFAM" id="SSF54637">
    <property type="entry name" value="Thioesterase/thiol ester dehydrase-isomerase"/>
    <property type="match status" value="1"/>
</dbReference>
<dbReference type="Pfam" id="PF07977">
    <property type="entry name" value="FabA"/>
    <property type="match status" value="1"/>
</dbReference>
<dbReference type="PANTHER" id="PTHR30272">
    <property type="entry name" value="3-HYDROXYACYL-[ACYL-CARRIER-PROTEIN] DEHYDRATASE"/>
    <property type="match status" value="1"/>
</dbReference>
<dbReference type="InterPro" id="IPR029069">
    <property type="entry name" value="HotDog_dom_sf"/>
</dbReference>
<name>A0A939K1E9_9BACT</name>
<evidence type="ECO:0000313" key="2">
    <source>
        <dbReference type="EMBL" id="MBO0932981.1"/>
    </source>
</evidence>